<dbReference type="EMBL" id="BNJF01000002">
    <property type="protein sequence ID" value="GHO46397.1"/>
    <property type="molecule type" value="Genomic_DNA"/>
</dbReference>
<dbReference type="NCBIfam" id="NF001989">
    <property type="entry name" value="PRK00784.1"/>
    <property type="match status" value="1"/>
</dbReference>
<dbReference type="SUPFAM" id="SSF52540">
    <property type="entry name" value="P-loop containing nucleoside triphosphate hydrolases"/>
    <property type="match status" value="1"/>
</dbReference>
<dbReference type="PROSITE" id="PS51274">
    <property type="entry name" value="GATASE_COBBQ"/>
    <property type="match status" value="1"/>
</dbReference>
<evidence type="ECO:0000256" key="4">
    <source>
        <dbReference type="HAMAP-Rule" id="MF_00028"/>
    </source>
</evidence>
<comment type="pathway">
    <text evidence="1 4">Cofactor biosynthesis; adenosylcobalamin biosynthesis.</text>
</comment>
<dbReference type="CDD" id="cd05389">
    <property type="entry name" value="CobQ_N"/>
    <property type="match status" value="1"/>
</dbReference>
<gene>
    <name evidence="4" type="primary">cobQ</name>
    <name evidence="7" type="ORF">KSX_45600</name>
</gene>
<dbReference type="UniPathway" id="UPA00148"/>
<dbReference type="PANTHER" id="PTHR21343">
    <property type="entry name" value="DETHIOBIOTIN SYNTHETASE"/>
    <property type="match status" value="1"/>
</dbReference>
<evidence type="ECO:0000256" key="2">
    <source>
        <dbReference type="ARBA" id="ARBA00022573"/>
    </source>
</evidence>
<dbReference type="GO" id="GO:0015420">
    <property type="term" value="F:ABC-type vitamin B12 transporter activity"/>
    <property type="evidence" value="ECO:0007669"/>
    <property type="project" value="UniProtKB-UniRule"/>
</dbReference>
<organism evidence="7 8">
    <name type="scientific">Ktedonospora formicarum</name>
    <dbReference type="NCBI Taxonomy" id="2778364"/>
    <lineage>
        <taxon>Bacteria</taxon>
        <taxon>Bacillati</taxon>
        <taxon>Chloroflexota</taxon>
        <taxon>Ktedonobacteria</taxon>
        <taxon>Ktedonobacterales</taxon>
        <taxon>Ktedonobacteraceae</taxon>
        <taxon>Ktedonospora</taxon>
    </lineage>
</organism>
<name>A0A8J3HY83_9CHLR</name>
<keyword evidence="3 4" id="KW-0315">Glutamine amidotransferase</keyword>
<evidence type="ECO:0000259" key="5">
    <source>
        <dbReference type="Pfam" id="PF01656"/>
    </source>
</evidence>
<dbReference type="AlphaFoldDB" id="A0A8J3HY83"/>
<keyword evidence="8" id="KW-1185">Reference proteome</keyword>
<evidence type="ECO:0000313" key="7">
    <source>
        <dbReference type="EMBL" id="GHO46397.1"/>
    </source>
</evidence>
<dbReference type="InterPro" id="IPR011698">
    <property type="entry name" value="GATase_3"/>
</dbReference>
<sequence>MERLAPTLMVQGTASTVGKSTLVTGLCRLFAREGLRVAPFKAQNMALNSFVTPSGGEIGRAQAVQAEAAGIEPIVEMNPILLKPEGNSRSQVIMLGRPLSTMEASEYYRQRSGFEEVVKESLANLRREFDLVLIEGAGSPVEINLARYDLVNMRVARWADASVLLAGDIDRGGIFASMLGTLMLLEPEDRRRVKGLIVNKFRGDLNLWRDGERMLAERADVPVLGTVPYMQDLGIAEEDSVALDEGSALLMRSVKETGGDKLHIVISRFPYLSNYDEFDALAAEPGVRLFMVASPEELPEHVDMFILPGSKNTLADLDWLWRSGLGTRIRSLVREEVAILGICGGYQMLGECLLDPIGAEGEAGVVAMGLGLLPLETTFAALHEKVTCQSSAIITDAARQRLGLPLIMDTLHAYQIHLGRTEPSGDTDKLKPFFELQGASEGWLARDSWCGGCYLHGLFENDAFRHGVLQALWERRGVNAPDMKPFAREQAYDRLADMLAEHLDLSQLRSMIGL</sequence>
<keyword evidence="2 4" id="KW-0169">Cobalamin biosynthesis</keyword>
<dbReference type="RefSeq" id="WP_220195777.1">
    <property type="nucleotide sequence ID" value="NZ_BNJF01000002.1"/>
</dbReference>
<feature type="domain" description="CobQ/CobB/MinD/ParA nucleotide binding" evidence="5">
    <location>
        <begin position="8"/>
        <end position="238"/>
    </location>
</feature>
<dbReference type="Pfam" id="PF07685">
    <property type="entry name" value="GATase_3"/>
    <property type="match status" value="1"/>
</dbReference>
<dbReference type="Gene3D" id="3.40.50.300">
    <property type="entry name" value="P-loop containing nucleotide triphosphate hydrolases"/>
    <property type="match status" value="1"/>
</dbReference>
<evidence type="ECO:0000256" key="3">
    <source>
        <dbReference type="ARBA" id="ARBA00022962"/>
    </source>
</evidence>
<dbReference type="InterPro" id="IPR002586">
    <property type="entry name" value="CobQ/CobB/MinD/ParA_Nub-bd_dom"/>
</dbReference>
<dbReference type="GO" id="GO:0003824">
    <property type="term" value="F:catalytic activity"/>
    <property type="evidence" value="ECO:0007669"/>
    <property type="project" value="InterPro"/>
</dbReference>
<dbReference type="InterPro" id="IPR004459">
    <property type="entry name" value="CobQ_synth"/>
</dbReference>
<comment type="similarity">
    <text evidence="4">Belongs to the CobB/CobQ family. CobQ subfamily.</text>
</comment>
<accession>A0A8J3HY83</accession>
<dbReference type="GO" id="GO:0009236">
    <property type="term" value="P:cobalamin biosynthetic process"/>
    <property type="evidence" value="ECO:0007669"/>
    <property type="project" value="UniProtKB-UniRule"/>
</dbReference>
<dbReference type="HAMAP" id="MF_00028">
    <property type="entry name" value="CobQ"/>
    <property type="match status" value="1"/>
</dbReference>
<dbReference type="NCBIfam" id="TIGR00313">
    <property type="entry name" value="cobQ"/>
    <property type="match status" value="1"/>
</dbReference>
<evidence type="ECO:0000313" key="8">
    <source>
        <dbReference type="Proteomes" id="UP000612362"/>
    </source>
</evidence>
<dbReference type="Pfam" id="PF01656">
    <property type="entry name" value="CbiA"/>
    <property type="match status" value="1"/>
</dbReference>
<dbReference type="InterPro" id="IPR033949">
    <property type="entry name" value="CobQ_GATase1"/>
</dbReference>
<feature type="domain" description="CobB/CobQ-like glutamine amidotransferase" evidence="6">
    <location>
        <begin position="264"/>
        <end position="463"/>
    </location>
</feature>
<protein>
    <recommendedName>
        <fullName evidence="4">Cobyric acid synthase</fullName>
    </recommendedName>
</protein>
<evidence type="ECO:0000259" key="6">
    <source>
        <dbReference type="Pfam" id="PF07685"/>
    </source>
</evidence>
<dbReference type="Proteomes" id="UP000612362">
    <property type="component" value="Unassembled WGS sequence"/>
</dbReference>
<reference evidence="7" key="1">
    <citation type="submission" date="2020-10" db="EMBL/GenBank/DDBJ databases">
        <title>Taxonomic study of unclassified bacteria belonging to the class Ktedonobacteria.</title>
        <authorList>
            <person name="Yabe S."/>
            <person name="Wang C.M."/>
            <person name="Zheng Y."/>
            <person name="Sakai Y."/>
            <person name="Cavaletti L."/>
            <person name="Monciardini P."/>
            <person name="Donadio S."/>
        </authorList>
    </citation>
    <scope>NUCLEOTIDE SEQUENCE</scope>
    <source>
        <strain evidence="7">SOSP1-1</strain>
    </source>
</reference>
<feature type="active site" evidence="4">
    <location>
        <position position="456"/>
    </location>
</feature>
<dbReference type="CDD" id="cd01750">
    <property type="entry name" value="GATase1_CobQ"/>
    <property type="match status" value="1"/>
</dbReference>
<dbReference type="PANTHER" id="PTHR21343:SF1">
    <property type="entry name" value="COBYRIC ACID SYNTHASE"/>
    <property type="match status" value="1"/>
</dbReference>
<dbReference type="InterPro" id="IPR027417">
    <property type="entry name" value="P-loop_NTPase"/>
</dbReference>
<feature type="active site" description="Nucleophile" evidence="4">
    <location>
        <position position="343"/>
    </location>
</feature>
<comment type="function">
    <text evidence="4">Catalyzes amidations at positions B, D, E, and G on adenosylcobyrinic A,C-diamide. NH(2) groups are provided by glutamine, and one molecule of ATP is hydrogenolyzed for each amidation.</text>
</comment>
<dbReference type="Gene3D" id="3.40.50.880">
    <property type="match status" value="1"/>
</dbReference>
<dbReference type="InterPro" id="IPR029062">
    <property type="entry name" value="Class_I_gatase-like"/>
</dbReference>
<dbReference type="InterPro" id="IPR047045">
    <property type="entry name" value="CobQ_N"/>
</dbReference>
<evidence type="ECO:0000256" key="1">
    <source>
        <dbReference type="ARBA" id="ARBA00004953"/>
    </source>
</evidence>
<comment type="caution">
    <text evidence="7">The sequence shown here is derived from an EMBL/GenBank/DDBJ whole genome shotgun (WGS) entry which is preliminary data.</text>
</comment>
<dbReference type="SUPFAM" id="SSF52317">
    <property type="entry name" value="Class I glutamine amidotransferase-like"/>
    <property type="match status" value="1"/>
</dbReference>
<proteinExistence type="inferred from homology"/>